<evidence type="ECO:0000256" key="1">
    <source>
        <dbReference type="SAM" id="MobiDB-lite"/>
    </source>
</evidence>
<protein>
    <submittedName>
        <fullName evidence="2">Uncharacterized protein</fullName>
    </submittedName>
</protein>
<dbReference type="InterPro" id="IPR043991">
    <property type="entry name" value="Gp3-like"/>
</dbReference>
<dbReference type="Proteomes" id="UP000807785">
    <property type="component" value="Unassembled WGS sequence"/>
</dbReference>
<proteinExistence type="predicted"/>
<name>A0A9D7HR50_9PROT</name>
<comment type="caution">
    <text evidence="2">The sequence shown here is derived from an EMBL/GenBank/DDBJ whole genome shotgun (WGS) entry which is preliminary data.</text>
</comment>
<organism evidence="2 3">
    <name type="scientific">Candidatus Methylophosphatis roskildensis</name>
    <dbReference type="NCBI Taxonomy" id="2899263"/>
    <lineage>
        <taxon>Bacteria</taxon>
        <taxon>Pseudomonadati</taxon>
        <taxon>Pseudomonadota</taxon>
        <taxon>Betaproteobacteria</taxon>
        <taxon>Nitrosomonadales</taxon>
        <taxon>Sterolibacteriaceae</taxon>
        <taxon>Candidatus Methylophosphatis</taxon>
    </lineage>
</organism>
<feature type="region of interest" description="Disordered" evidence="1">
    <location>
        <begin position="386"/>
        <end position="421"/>
    </location>
</feature>
<dbReference type="Pfam" id="PF18897">
    <property type="entry name" value="Gp3-like"/>
    <property type="match status" value="1"/>
</dbReference>
<dbReference type="AlphaFoldDB" id="A0A9D7HR50"/>
<evidence type="ECO:0000313" key="3">
    <source>
        <dbReference type="Proteomes" id="UP000807785"/>
    </source>
</evidence>
<feature type="compositionally biased region" description="Low complexity" evidence="1">
    <location>
        <begin position="397"/>
        <end position="415"/>
    </location>
</feature>
<gene>
    <name evidence="2" type="ORF">IPH26_09220</name>
</gene>
<evidence type="ECO:0000313" key="2">
    <source>
        <dbReference type="EMBL" id="MBK6973106.1"/>
    </source>
</evidence>
<accession>A0A9D7HR50</accession>
<dbReference type="EMBL" id="JADJEV010000003">
    <property type="protein sequence ID" value="MBK6973106.1"/>
    <property type="molecule type" value="Genomic_DNA"/>
</dbReference>
<sequence>MTSALMKMDPAGLPALPSVLGERRYSCQTGGKIRPGIKVLTRAAQKIEAARRLYDEGVEAGQSFDDIEARIRAAVPNLDRSPLTPRNVPYFTVRGSDFAMPEIARQIMSKYAEDRGDGILRLYRFPVVFASDSLLDVMPHKLEAYGSGSIKFWSDFSADGSERYCMTFAPVRKASSGRAIRIFGGRKHQLREANEGRCDPENCPEYQNRQCNVKGRIIFYIPGITRVAPLELPTNSLYGLDAVRETLRQIAAMRGGRFSGFLQGQEAFWLTKKLAEVPHIDEEGRAVRVEQWIIGLEVMIDPTRLLGAPQEQILADGERAASILTGNAERIDDGTDASFVAETAAAVVTDDGAVVSEGRIATATVASEGDDGDGDVGAPIERDVSARNTQQAPIRTPQQAAPASPASPAAAQRAPNGTATQATDGVAAVTAQAQGIGVDAGKYIQFAGKRWGPGWSKNPNGLKRACEELESYRGDPAALIERIDAELNVFS</sequence>
<reference evidence="2" key="1">
    <citation type="submission" date="2020-10" db="EMBL/GenBank/DDBJ databases">
        <title>Connecting structure to function with the recovery of over 1000 high-quality activated sludge metagenome-assembled genomes encoding full-length rRNA genes using long-read sequencing.</title>
        <authorList>
            <person name="Singleton C.M."/>
            <person name="Petriglieri F."/>
            <person name="Kristensen J.M."/>
            <person name="Kirkegaard R.H."/>
            <person name="Michaelsen T.Y."/>
            <person name="Andersen M.H."/>
            <person name="Karst S.M."/>
            <person name="Dueholm M.S."/>
            <person name="Nielsen P.H."/>
            <person name="Albertsen M."/>
        </authorList>
    </citation>
    <scope>NUCLEOTIDE SEQUENCE</scope>
    <source>
        <strain evidence="2">Bjer_18-Q3-R1-45_BAT3C.347</strain>
    </source>
</reference>